<name>A0A0S4IWN8_BODSA</name>
<evidence type="ECO:0000313" key="3">
    <source>
        <dbReference type="EMBL" id="CUG05894.1"/>
    </source>
</evidence>
<dbReference type="Proteomes" id="UP000051952">
    <property type="component" value="Unassembled WGS sequence"/>
</dbReference>
<keyword evidence="4" id="KW-1185">Reference proteome</keyword>
<evidence type="ECO:0000313" key="4">
    <source>
        <dbReference type="Proteomes" id="UP000051952"/>
    </source>
</evidence>
<proteinExistence type="predicted"/>
<feature type="compositionally biased region" description="Low complexity" evidence="1">
    <location>
        <begin position="24"/>
        <end position="33"/>
    </location>
</feature>
<keyword evidence="2 3" id="KW-0812">Transmembrane</keyword>
<reference evidence="4" key="1">
    <citation type="submission" date="2015-09" db="EMBL/GenBank/DDBJ databases">
        <authorList>
            <consortium name="Pathogen Informatics"/>
        </authorList>
    </citation>
    <scope>NUCLEOTIDE SEQUENCE [LARGE SCALE GENOMIC DNA]</scope>
    <source>
        <strain evidence="4">Lake Konstanz</strain>
    </source>
</reference>
<evidence type="ECO:0000256" key="2">
    <source>
        <dbReference type="SAM" id="Phobius"/>
    </source>
</evidence>
<dbReference type="InterPro" id="IPR011990">
    <property type="entry name" value="TPR-like_helical_dom_sf"/>
</dbReference>
<feature type="region of interest" description="Disordered" evidence="1">
    <location>
        <begin position="21"/>
        <end position="48"/>
    </location>
</feature>
<dbReference type="VEuPathDB" id="TriTrypDB:BSAL_04920"/>
<feature type="transmembrane region" description="Helical" evidence="2">
    <location>
        <begin position="416"/>
        <end position="436"/>
    </location>
</feature>
<dbReference type="Gene3D" id="1.25.40.10">
    <property type="entry name" value="Tetratricopeptide repeat domain"/>
    <property type="match status" value="1"/>
</dbReference>
<keyword evidence="2" id="KW-0472">Membrane</keyword>
<gene>
    <name evidence="3" type="ORF">BSAL_04920</name>
</gene>
<accession>A0A0S4IWN8</accession>
<protein>
    <submittedName>
        <fullName evidence="3">Transmembrane protein, putative</fullName>
    </submittedName>
</protein>
<dbReference type="EMBL" id="CYKH01000548">
    <property type="protein sequence ID" value="CUG05894.1"/>
    <property type="molecule type" value="Genomic_DNA"/>
</dbReference>
<keyword evidence="2" id="KW-1133">Transmembrane helix</keyword>
<dbReference type="SUPFAM" id="SSF81901">
    <property type="entry name" value="HCP-like"/>
    <property type="match status" value="1"/>
</dbReference>
<sequence>MGSERFRSAVKKRLRQLDETQLLAADNANGDGDNATDEVDKGSPVGDQRRRRLGLTSAAAPNQSSKNALSGEIEQCIQSVKEGLPPKPWHSTLQFVTYDLPRTSAEFQKWMGTFVSGEEQSDAVRASIIQRNPSMKAHVDTDMFMKQVILPFRSYLMAQVIVSILQLSAKKRTSSNVDSLSASMKVEDEAEISRLERVVDGEARKHPEYASRSHALLHAVDIADVNAIEACLPDDVDGLRKLIATRKKQKVCTRYAEYHLLYMTLPEGTDDREWLLRMQPLAEDGLVHAQVDVGLCCLALGRIEEGRVWLERASKCNCVSAMLELGRHYFGEAMGWTKKKSAAEEERTVEQNVKLAMKWLDAACDGPLWDGFSVRDKAQAKQMIQAVEQEAKRYRDYRRAKEFLDKRDSERRRWQIPLFSLIVLIIAYFVSQYWFIRESGISVVPLDESVSDRLDPEAAFVQPHLAHLR</sequence>
<dbReference type="AlphaFoldDB" id="A0A0S4IWN8"/>
<organism evidence="3 4">
    <name type="scientific">Bodo saltans</name>
    <name type="common">Flagellated protozoan</name>
    <dbReference type="NCBI Taxonomy" id="75058"/>
    <lineage>
        <taxon>Eukaryota</taxon>
        <taxon>Discoba</taxon>
        <taxon>Euglenozoa</taxon>
        <taxon>Kinetoplastea</taxon>
        <taxon>Metakinetoplastina</taxon>
        <taxon>Eubodonida</taxon>
        <taxon>Bodonidae</taxon>
        <taxon>Bodo</taxon>
    </lineage>
</organism>
<evidence type="ECO:0000256" key="1">
    <source>
        <dbReference type="SAM" id="MobiDB-lite"/>
    </source>
</evidence>